<protein>
    <recommendedName>
        <fullName evidence="2">Developmental regulatory protein wetA</fullName>
    </recommendedName>
</protein>
<dbReference type="GO" id="GO:0030435">
    <property type="term" value="P:sporulation resulting in formation of a cellular spore"/>
    <property type="evidence" value="ECO:0007669"/>
    <property type="project" value="UniProtKB-KW"/>
</dbReference>
<dbReference type="PANTHER" id="PTHR22934">
    <property type="entry name" value="PROTEIN ESC1/WETA-RELATED"/>
    <property type="match status" value="1"/>
</dbReference>
<evidence type="ECO:0000256" key="7">
    <source>
        <dbReference type="ARBA" id="ARBA00023321"/>
    </source>
</evidence>
<keyword evidence="7" id="KW-0183">Conidiation</keyword>
<dbReference type="PANTHER" id="PTHR22934:SF25">
    <property type="entry name" value="DEVELOPMENTAL REGULATORY PROTEIN WETA"/>
    <property type="match status" value="1"/>
</dbReference>
<feature type="region of interest" description="Disordered" evidence="8">
    <location>
        <begin position="401"/>
        <end position="491"/>
    </location>
</feature>
<evidence type="ECO:0000256" key="8">
    <source>
        <dbReference type="SAM" id="MobiDB-lite"/>
    </source>
</evidence>
<dbReference type="OrthoDB" id="2575228at2759"/>
<accession>A0A9P7B163</accession>
<feature type="compositionally biased region" description="Low complexity" evidence="8">
    <location>
        <begin position="456"/>
        <end position="467"/>
    </location>
</feature>
<evidence type="ECO:0000256" key="3">
    <source>
        <dbReference type="ARBA" id="ARBA00022969"/>
    </source>
</evidence>
<feature type="compositionally biased region" description="Basic and acidic residues" evidence="8">
    <location>
        <begin position="162"/>
        <end position="176"/>
    </location>
</feature>
<feature type="region of interest" description="Disordered" evidence="8">
    <location>
        <begin position="208"/>
        <end position="239"/>
    </location>
</feature>
<evidence type="ECO:0000256" key="2">
    <source>
        <dbReference type="ARBA" id="ARBA00015342"/>
    </source>
</evidence>
<reference evidence="9" key="1">
    <citation type="submission" date="2019-07" db="EMBL/GenBank/DDBJ databases">
        <title>Hyphodiscus hymeniophilus genome sequencing and assembly.</title>
        <authorList>
            <person name="Kramer G."/>
            <person name="Nodwell J."/>
        </authorList>
    </citation>
    <scope>NUCLEOTIDE SEQUENCE</scope>
    <source>
        <strain evidence="9">ATCC 34498</strain>
    </source>
</reference>
<name>A0A9P7B163_9HELO</name>
<evidence type="ECO:0000256" key="4">
    <source>
        <dbReference type="ARBA" id="ARBA00023015"/>
    </source>
</evidence>
<dbReference type="AlphaFoldDB" id="A0A9P7B163"/>
<keyword evidence="10" id="KW-1185">Reference proteome</keyword>
<feature type="region of interest" description="Disordered" evidence="8">
    <location>
        <begin position="265"/>
        <end position="314"/>
    </location>
</feature>
<keyword evidence="5" id="KW-0010">Activator</keyword>
<evidence type="ECO:0000313" key="10">
    <source>
        <dbReference type="Proteomes" id="UP000785200"/>
    </source>
</evidence>
<gene>
    <name evidence="9" type="ORF">D0Z07_0176</name>
</gene>
<organism evidence="9 10">
    <name type="scientific">Hyphodiscus hymeniophilus</name>
    <dbReference type="NCBI Taxonomy" id="353542"/>
    <lineage>
        <taxon>Eukaryota</taxon>
        <taxon>Fungi</taxon>
        <taxon>Dikarya</taxon>
        <taxon>Ascomycota</taxon>
        <taxon>Pezizomycotina</taxon>
        <taxon>Leotiomycetes</taxon>
        <taxon>Helotiales</taxon>
        <taxon>Hyphodiscaceae</taxon>
        <taxon>Hyphodiscus</taxon>
    </lineage>
</organism>
<feature type="compositionally biased region" description="Basic residues" evidence="8">
    <location>
        <begin position="468"/>
        <end position="477"/>
    </location>
</feature>
<dbReference type="EMBL" id="VNKQ01000002">
    <property type="protein sequence ID" value="KAG0652891.1"/>
    <property type="molecule type" value="Genomic_DNA"/>
</dbReference>
<feature type="compositionally biased region" description="Low complexity" evidence="8">
    <location>
        <begin position="298"/>
        <end position="313"/>
    </location>
</feature>
<proteinExistence type="inferred from homology"/>
<dbReference type="GO" id="GO:0048315">
    <property type="term" value="P:conidium formation"/>
    <property type="evidence" value="ECO:0007669"/>
    <property type="project" value="UniProtKB-KW"/>
</dbReference>
<evidence type="ECO:0000313" key="9">
    <source>
        <dbReference type="EMBL" id="KAG0652891.1"/>
    </source>
</evidence>
<comment type="similarity">
    <text evidence="1">Belongs to the wetA family.</text>
</comment>
<dbReference type="Proteomes" id="UP000785200">
    <property type="component" value="Unassembled WGS sequence"/>
</dbReference>
<dbReference type="InterPro" id="IPR040112">
    <property type="entry name" value="WetA"/>
</dbReference>
<comment type="caution">
    <text evidence="9">The sequence shown here is derived from an EMBL/GenBank/DDBJ whole genome shotgun (WGS) entry which is preliminary data.</text>
</comment>
<sequence length="555" mass="60460">MSLSAVASHSEDKGPSLFEQSCEDLDTDFFDQFLAFDPIDNGSSSYLALPESTHLANVRRASSIEPTPPSPLGVNPDIAHHHASASTSHFYSERSSRAAISDSELAGIEYISLGSPLSPLAPTIRANSLPSRIFTPTRTTATIAQRRARIVRPLPKVSKKAHSFEKSLRSPIRKSENPPSMVRCSEHFQNSLDLWGNLLNPKFQFDLENSAAPTTPPHTARFSDASDSSSSADSKNETIDDVFGFSDGLPQQFNVRHTEYDTPLATPVLDGQHSRKTSSHQPFSDGMGFPPTPQFPHSSGSWSSIPSSSEMNSFGTPAMHSPDIDTPVWWNHAATAPMAQPSPTALHINPRRATKSLAYQLQDDLSYESNGLSASKAPSGLMIQMSGAPAQQSFVVTSPHLHSPHMSQQGYFGHPQAHAPRHQYSPSPRAYVAVSTPHQQHSDNMHKSRSSTRYQSDSPSPKSTHSSFHIRKRRATKGVKEKKTPSAGPVDFVNFTPSDSRKILTGVAPSGSSKTRARREKEAMEKRRKLSMAALRAVRAAGGDVESLVEQGLFA</sequence>
<keyword evidence="4" id="KW-0805">Transcription regulation</keyword>
<evidence type="ECO:0000256" key="6">
    <source>
        <dbReference type="ARBA" id="ARBA00023163"/>
    </source>
</evidence>
<evidence type="ECO:0000256" key="5">
    <source>
        <dbReference type="ARBA" id="ARBA00023159"/>
    </source>
</evidence>
<keyword evidence="6" id="KW-0804">Transcription</keyword>
<keyword evidence="3" id="KW-0749">Sporulation</keyword>
<evidence type="ECO:0000256" key="1">
    <source>
        <dbReference type="ARBA" id="ARBA00008881"/>
    </source>
</evidence>
<feature type="region of interest" description="Disordered" evidence="8">
    <location>
        <begin position="162"/>
        <end position="181"/>
    </location>
</feature>
<feature type="compositionally biased region" description="Low complexity" evidence="8">
    <location>
        <begin position="223"/>
        <end position="233"/>
    </location>
</feature>